<organism evidence="3 4">
    <name type="scientific">Carex littledalei</name>
    <dbReference type="NCBI Taxonomy" id="544730"/>
    <lineage>
        <taxon>Eukaryota</taxon>
        <taxon>Viridiplantae</taxon>
        <taxon>Streptophyta</taxon>
        <taxon>Embryophyta</taxon>
        <taxon>Tracheophyta</taxon>
        <taxon>Spermatophyta</taxon>
        <taxon>Magnoliopsida</taxon>
        <taxon>Liliopsida</taxon>
        <taxon>Poales</taxon>
        <taxon>Cyperaceae</taxon>
        <taxon>Cyperoideae</taxon>
        <taxon>Cariceae</taxon>
        <taxon>Carex</taxon>
        <taxon>Carex subgen. Euthyceras</taxon>
    </lineage>
</organism>
<keyword evidence="1" id="KW-0175">Coiled coil</keyword>
<evidence type="ECO:0000313" key="3">
    <source>
        <dbReference type="EMBL" id="KAF3329287.1"/>
    </source>
</evidence>
<feature type="coiled-coil region" evidence="1">
    <location>
        <begin position="282"/>
        <end position="309"/>
    </location>
</feature>
<comment type="caution">
    <text evidence="3">The sequence shown here is derived from an EMBL/GenBank/DDBJ whole genome shotgun (WGS) entry which is preliminary data.</text>
</comment>
<dbReference type="OrthoDB" id="1705129at2759"/>
<dbReference type="EMBL" id="SWLB01000014">
    <property type="protein sequence ID" value="KAF3329287.1"/>
    <property type="molecule type" value="Genomic_DNA"/>
</dbReference>
<evidence type="ECO:0000256" key="1">
    <source>
        <dbReference type="SAM" id="Coils"/>
    </source>
</evidence>
<evidence type="ECO:0000256" key="2">
    <source>
        <dbReference type="SAM" id="MobiDB-lite"/>
    </source>
</evidence>
<gene>
    <name evidence="3" type="ORF">FCM35_KLT04618</name>
</gene>
<feature type="region of interest" description="Disordered" evidence="2">
    <location>
        <begin position="248"/>
        <end position="272"/>
    </location>
</feature>
<evidence type="ECO:0000313" key="4">
    <source>
        <dbReference type="Proteomes" id="UP000623129"/>
    </source>
</evidence>
<sequence>MTLVNDQRYGELGNTSSVAHQIQGRSAKTTPLIRPPDPAFFSLALTPPPDPPLPHPADQGTFRRATWRGTQVAVKQLDDDLIIDEDKVWEKSIDALVRAPPRNFHAIRQEWAAVRIQSAFHAFLTLEILISLLSIFLFEERHRYAEYEDIDRCREVLEAIACKRYCEELGRARRNRIKKYGWDIVAWKANEPHWCVAPIHWRGLCDIFFSDAWQEGKKPTMEDLYIHIHYARENGVSPVVAQKSTAEEGVTEINEDSDVNRGADPTADETSEQVHEFDINTLQFSNKRKEKVYRKVKELKADQANAELDDSTLFLTALGPPTHGRAWAFGSVLEGKVQTPTTRERQNHVASSLSGVTNSVVQETFFRAEVDAIVQERDRRIAEE</sequence>
<reference evidence="3" key="1">
    <citation type="submission" date="2020-01" db="EMBL/GenBank/DDBJ databases">
        <title>Genome sequence of Kobresia littledalei, the first chromosome-level genome in the family Cyperaceae.</title>
        <authorList>
            <person name="Qu G."/>
        </authorList>
    </citation>
    <scope>NUCLEOTIDE SEQUENCE</scope>
    <source>
        <strain evidence="3">C.B.Clarke</strain>
        <tissue evidence="3">Leaf</tissue>
    </source>
</reference>
<protein>
    <submittedName>
        <fullName evidence="3">Protein IQ-DOMAIN 1-like protein</fullName>
    </submittedName>
</protein>
<dbReference type="AlphaFoldDB" id="A0A833QYM8"/>
<accession>A0A833QYM8</accession>
<keyword evidence="4" id="KW-1185">Reference proteome</keyword>
<dbReference type="Proteomes" id="UP000623129">
    <property type="component" value="Unassembled WGS sequence"/>
</dbReference>
<name>A0A833QYM8_9POAL</name>
<proteinExistence type="predicted"/>